<accession>C6BVG6</accession>
<dbReference type="OrthoDB" id="5880116at2"/>
<sequence length="251" mass="29208">MNRIMLISLIAQLVVAVPAMSNMQVKDVHEQAANAVAIEAKAQKQYQNWADLKDQESDAIREMKATEAWLEFQNRKYDRYLKKQEKVIAELKRRKEEAKRIKMELEPFLETVVDQLELFVKSDLPFLNDERTRRIQFLRDSLDDYHLQLSEKLRRVFEALLVETEYGQNVSTSTQELMINGTPTQVTIFRLGRAALYYQTTDGSEVGIWDKDSHSWKTLAPTYALTLRRAKDMAERKRAVELLELPLGVAK</sequence>
<keyword evidence="4" id="KW-1185">Reference proteome</keyword>
<keyword evidence="1" id="KW-0175">Coiled coil</keyword>
<evidence type="ECO:0000313" key="3">
    <source>
        <dbReference type="EMBL" id="ACS80141.1"/>
    </source>
</evidence>
<dbReference type="KEGG" id="dsa:Desal_2081"/>
<dbReference type="RefSeq" id="WP_015851957.1">
    <property type="nucleotide sequence ID" value="NC_012881.1"/>
</dbReference>
<reference evidence="3 4" key="1">
    <citation type="submission" date="2009-06" db="EMBL/GenBank/DDBJ databases">
        <title>Complete sequence of Desulfovibrio salexigens DSM 2638.</title>
        <authorList>
            <consortium name="US DOE Joint Genome Institute"/>
            <person name="Lucas S."/>
            <person name="Copeland A."/>
            <person name="Lapidus A."/>
            <person name="Glavina del Rio T."/>
            <person name="Tice H."/>
            <person name="Bruce D."/>
            <person name="Goodwin L."/>
            <person name="Pitluck S."/>
            <person name="Munk A.C."/>
            <person name="Brettin T."/>
            <person name="Detter J.C."/>
            <person name="Han C."/>
            <person name="Tapia R."/>
            <person name="Larimer F."/>
            <person name="Land M."/>
            <person name="Hauser L."/>
            <person name="Kyrpides N."/>
            <person name="Anderson I."/>
            <person name="Wall J.D."/>
            <person name="Arkin A.P."/>
            <person name="Dehal P."/>
            <person name="Chivian D."/>
            <person name="Giles B."/>
            <person name="Hazen T.C."/>
        </authorList>
    </citation>
    <scope>NUCLEOTIDE SEQUENCE [LARGE SCALE GENOMIC DNA]</scope>
    <source>
        <strain evidence="4">ATCC 14822 / DSM 2638 / NCIMB 8403 / VKM B-1763</strain>
    </source>
</reference>
<evidence type="ECO:0000256" key="1">
    <source>
        <dbReference type="SAM" id="Coils"/>
    </source>
</evidence>
<evidence type="ECO:0008006" key="5">
    <source>
        <dbReference type="Google" id="ProtNLM"/>
    </source>
</evidence>
<dbReference type="Proteomes" id="UP000002601">
    <property type="component" value="Chromosome"/>
</dbReference>
<feature type="coiled-coil region" evidence="1">
    <location>
        <begin position="74"/>
        <end position="101"/>
    </location>
</feature>
<protein>
    <recommendedName>
        <fullName evidence="5">DUF3450 domain-containing protein</fullName>
    </recommendedName>
</protein>
<feature type="chain" id="PRO_5002962713" description="DUF3450 domain-containing protein" evidence="2">
    <location>
        <begin position="22"/>
        <end position="251"/>
    </location>
</feature>
<name>C6BVG6_MARSD</name>
<dbReference type="EMBL" id="CP001649">
    <property type="protein sequence ID" value="ACS80141.1"/>
    <property type="molecule type" value="Genomic_DNA"/>
</dbReference>
<dbReference type="STRING" id="526222.Desal_2081"/>
<organism evidence="3 4">
    <name type="scientific">Maridesulfovibrio salexigens (strain ATCC 14822 / DSM 2638 / NCIMB 8403 / VKM B-1763)</name>
    <name type="common">Desulfovibrio salexigens</name>
    <dbReference type="NCBI Taxonomy" id="526222"/>
    <lineage>
        <taxon>Bacteria</taxon>
        <taxon>Pseudomonadati</taxon>
        <taxon>Thermodesulfobacteriota</taxon>
        <taxon>Desulfovibrionia</taxon>
        <taxon>Desulfovibrionales</taxon>
        <taxon>Desulfovibrionaceae</taxon>
        <taxon>Maridesulfovibrio</taxon>
    </lineage>
</organism>
<dbReference type="eggNOG" id="COG2433">
    <property type="taxonomic scope" value="Bacteria"/>
</dbReference>
<evidence type="ECO:0000256" key="2">
    <source>
        <dbReference type="SAM" id="SignalP"/>
    </source>
</evidence>
<dbReference type="InterPro" id="IPR016866">
    <property type="entry name" value="UCP028069"/>
</dbReference>
<dbReference type="Pfam" id="PF11932">
    <property type="entry name" value="DUF3450"/>
    <property type="match status" value="1"/>
</dbReference>
<evidence type="ECO:0000313" key="4">
    <source>
        <dbReference type="Proteomes" id="UP000002601"/>
    </source>
</evidence>
<keyword evidence="2" id="KW-0732">Signal</keyword>
<gene>
    <name evidence="3" type="ordered locus">Desal_2081</name>
</gene>
<proteinExistence type="predicted"/>
<dbReference type="HOGENOM" id="CLU_085088_1_0_7"/>
<feature type="signal peptide" evidence="2">
    <location>
        <begin position="1"/>
        <end position="21"/>
    </location>
</feature>
<dbReference type="AlphaFoldDB" id="C6BVG6"/>